<protein>
    <submittedName>
        <fullName evidence="1">Endocytosis and vacuole integrity protein</fullName>
    </submittedName>
</protein>
<gene>
    <name evidence="1" type="primary">MON2_1</name>
    <name evidence="1" type="ORF">LTR37_000569</name>
</gene>
<proteinExistence type="predicted"/>
<evidence type="ECO:0000313" key="1">
    <source>
        <dbReference type="EMBL" id="KAK3725059.1"/>
    </source>
</evidence>
<organism evidence="1 2">
    <name type="scientific">Vermiconidia calcicola</name>
    <dbReference type="NCBI Taxonomy" id="1690605"/>
    <lineage>
        <taxon>Eukaryota</taxon>
        <taxon>Fungi</taxon>
        <taxon>Dikarya</taxon>
        <taxon>Ascomycota</taxon>
        <taxon>Pezizomycotina</taxon>
        <taxon>Dothideomycetes</taxon>
        <taxon>Dothideomycetidae</taxon>
        <taxon>Mycosphaerellales</taxon>
        <taxon>Extremaceae</taxon>
        <taxon>Vermiconidia</taxon>
    </lineage>
</organism>
<comment type="caution">
    <text evidence="1">The sequence shown here is derived from an EMBL/GenBank/DDBJ whole genome shotgun (WGS) entry which is preliminary data.</text>
</comment>
<sequence>MTAALLTSELTNLISEAKRKSNELRTAAEKSLQELKGLPATSEQQLAGVRDLSRRSAFIEPFLIACGTRNARFAGSGVTCLQRLIIARGLPKSRLQDALEAFNACTDLGLDIQLKILQALPSLLQNYADDLKGDLLSGALEVCTSLQSAKVQTVSGVAAATLQQLVTSVFEKVVNEDKHARDIQAHNEVPGDDGPIKLRPAAFDAYRVFRDLALAAEDRKTKFVQFASLSEDSSLELIWSCINANPTLFMKHQELGSIIRSNILPFATRALSEKLSFPATLRSLRILDLVLSRYTAQLPAECEVALGLTTHTLDPDAAPLWKRAAAMEVMRNFFSDGIRVVEAYSLYDMAEGGKPVVQDLMSAFVRLSSEKPSIIGLGQQSTVPAGPVSAKEANPEQATVEAAGGVAGMISSALGVTEVNVAGISSRWSLPRTACLEQLDKTDPPPVPETYMYALVLECLGSLSDGLAKVTLPLTVQHEKSQARDGMNGQPPFENPSSSRTRSQSFRKRSVPLNPLEHENNAAAGRVRAVNGLVESCWPAVLATSSTFLNAALDDLYYRNLIKAYQRFTQVAGLLRLSTARDALMTTLGKSAVPPHVLNAATSEPPRTPVAESLRVLPNPKSLLAVENPLDRDRRGSVEPVRPILTTRNLLCLRAQLNLAIALGSTLDTAFAVVVDTLRQADTVLSVTTPQQMARQGLAPSQKGSDSPNVVQAFTNEIAAVEAAASRLLESTADYPNDAFLNVLNTLCRVLHGRDPKATPSPRLDQASAPPTPTMLSRTFSGLTGVGSLREMQMRDYKFVIPKLGSLAEINVARLVSDDPGESGWNVLVDELVPLACNDTNPIEARRATTGVLCKMAAEVIAEVMEDAEITRSTIQRRTLAILLRLSDGIYSDDGDLSSADIEVQGRVVDALRAILERCGESLVAGWNRTIAIISSVFERGGRPPERQDDDETHLDWPHVSTGLVSAQLGRAAFAATQLICSDFLSALSGAVMPSLVELLYRFSVQDDDLNISLTSITMTWNVSDFLLNNVDADTLDDFAQEVKEADGFEDEVQGMVRTSSSAQWLLLLLRLQDIIKAGHTEVRKATFQTLCSIFKNNGGQLTPATWDLTLRSIILRIAFFDSRLYRNEDEKEGKQSYNTNAEDKGISTAIIIGTSEIIAQHLRLIERVNQLPSLWEAFLSRLEGYLDLEIHALDAAVYQALTRVLARIGTDSGIWEGPMYRTLHLWLNNNPATAQTQSKESNQASFIAYVDAGAELYRLTQQSMSTSQTRTFVENLYLCIRYSDGPRYGADVSTLSPLQTKAFELLKTIHSDTPSNLIVVAAKMVILHHDTSGDKPLDNMKPTFVAIAGDAIDWVQELVLTSIADADLLENDVLENAIQSLRRLIDNKYTSGLEHKGTALWQKATSSAVKLAKPVLEQCVRSEEDKSATASIWTEYVRVVSGVTKANGIDDVNDDDKIDEDQLNDIESFRALRATLIPRLGGEDLPSATRTAYARALFHASIIHPTEPDEVPDQEHSPLHDIGKIRRGRVRRVPYSPREQMCYECFTELIVLSSKSDRSAERKRLAQAAAPFLILRLAIPIRAYIADQPLRGRRPQPLWELEELLFCFDAIKKLELEPDALRDDIVAAGRTGEKAHLHYLYPLLAKAIGTAGDKWSGADEVLTPLQAVLEAVSLVP</sequence>
<dbReference type="Proteomes" id="UP001281147">
    <property type="component" value="Unassembled WGS sequence"/>
</dbReference>
<evidence type="ECO:0000313" key="2">
    <source>
        <dbReference type="Proteomes" id="UP001281147"/>
    </source>
</evidence>
<keyword evidence="2" id="KW-1185">Reference proteome</keyword>
<accession>A0ACC3NXD4</accession>
<name>A0ACC3NXD4_9PEZI</name>
<reference evidence="1" key="1">
    <citation type="submission" date="2023-07" db="EMBL/GenBank/DDBJ databases">
        <title>Black Yeasts Isolated from many extreme environments.</title>
        <authorList>
            <person name="Coleine C."/>
            <person name="Stajich J.E."/>
            <person name="Selbmann L."/>
        </authorList>
    </citation>
    <scope>NUCLEOTIDE SEQUENCE</scope>
    <source>
        <strain evidence="1">CCFEE 5714</strain>
    </source>
</reference>
<dbReference type="EMBL" id="JAUTXU010000003">
    <property type="protein sequence ID" value="KAK3725059.1"/>
    <property type="molecule type" value="Genomic_DNA"/>
</dbReference>